<evidence type="ECO:0000256" key="1">
    <source>
        <dbReference type="SAM" id="MobiDB-lite"/>
    </source>
</evidence>
<reference evidence="3 4" key="1">
    <citation type="submission" date="2019-03" db="EMBL/GenBank/DDBJ databases">
        <title>Genomics of glacier-inhabiting Cryobacterium strains.</title>
        <authorList>
            <person name="Liu Q."/>
            <person name="Xin Y.-H."/>
        </authorList>
    </citation>
    <scope>NUCLEOTIDE SEQUENCE [LARGE SCALE GENOMIC DNA]</scope>
    <source>
        <strain evidence="3 4">Hh14</strain>
    </source>
</reference>
<dbReference type="Proteomes" id="UP000297447">
    <property type="component" value="Unassembled WGS sequence"/>
</dbReference>
<dbReference type="RefSeq" id="WP_134519942.1">
    <property type="nucleotide sequence ID" value="NZ_SOHE01000053.1"/>
</dbReference>
<gene>
    <name evidence="3" type="ORF">E3T55_12795</name>
</gene>
<feature type="chain" id="PRO_5039604911" description="Iron ABC transporter ATP-binding protein" evidence="2">
    <location>
        <begin position="24"/>
        <end position="218"/>
    </location>
</feature>
<comment type="caution">
    <text evidence="3">The sequence shown here is derived from an EMBL/GenBank/DDBJ whole genome shotgun (WGS) entry which is preliminary data.</text>
</comment>
<organism evidence="3 4">
    <name type="scientific">Cryobacterium frigoriphilum</name>
    <dbReference type="NCBI Taxonomy" id="1259150"/>
    <lineage>
        <taxon>Bacteria</taxon>
        <taxon>Bacillati</taxon>
        <taxon>Actinomycetota</taxon>
        <taxon>Actinomycetes</taxon>
        <taxon>Micrococcales</taxon>
        <taxon>Microbacteriaceae</taxon>
        <taxon>Cryobacterium</taxon>
    </lineage>
</organism>
<proteinExistence type="predicted"/>
<evidence type="ECO:0000256" key="2">
    <source>
        <dbReference type="SAM" id="SignalP"/>
    </source>
</evidence>
<dbReference type="EMBL" id="SOHE01000053">
    <property type="protein sequence ID" value="TFD48917.1"/>
    <property type="molecule type" value="Genomic_DNA"/>
</dbReference>
<dbReference type="OrthoDB" id="5122815at2"/>
<feature type="signal peptide" evidence="2">
    <location>
        <begin position="1"/>
        <end position="23"/>
    </location>
</feature>
<dbReference type="AlphaFoldDB" id="A0A4R8ZYM9"/>
<accession>A0A4R8ZYM9</accession>
<keyword evidence="4" id="KW-1185">Reference proteome</keyword>
<feature type="region of interest" description="Disordered" evidence="1">
    <location>
        <begin position="40"/>
        <end position="77"/>
    </location>
</feature>
<evidence type="ECO:0000313" key="4">
    <source>
        <dbReference type="Proteomes" id="UP000297447"/>
    </source>
</evidence>
<keyword evidence="2" id="KW-0732">Signal</keyword>
<sequence>MTHFRVFPAPARAPRLRSGLVLAGGAVALLALVGCSADSDPAASESPSSTSSAQATDAPAESAAPSATPSPTATPAGTTVALECDEALTPDDVYAFNSNYGTAPDYSPEAGSDAATAVEYDGLACGIMNQSSGDIISIGIAAPNEVLRNQMYDAAVAQSQPVPTYGDAPAVEGFFASIDGVGEAQIFTDTYWVTMQSVDFFEPGDTQGLMAAVISHLP</sequence>
<evidence type="ECO:0008006" key="5">
    <source>
        <dbReference type="Google" id="ProtNLM"/>
    </source>
</evidence>
<protein>
    <recommendedName>
        <fullName evidence="5">Iron ABC transporter ATP-binding protein</fullName>
    </recommendedName>
</protein>
<evidence type="ECO:0000313" key="3">
    <source>
        <dbReference type="EMBL" id="TFD48917.1"/>
    </source>
</evidence>
<name>A0A4R8ZYM9_9MICO</name>
<dbReference type="PROSITE" id="PS51257">
    <property type="entry name" value="PROKAR_LIPOPROTEIN"/>
    <property type="match status" value="1"/>
</dbReference>